<feature type="compositionally biased region" description="Polar residues" evidence="1">
    <location>
        <begin position="77"/>
        <end position="88"/>
    </location>
</feature>
<gene>
    <name evidence="2" type="ORF">F0Q45_00050</name>
</gene>
<evidence type="ECO:0000313" key="3">
    <source>
        <dbReference type="Proteomes" id="UP000324701"/>
    </source>
</evidence>
<keyword evidence="3" id="KW-1185">Reference proteome</keyword>
<dbReference type="EMBL" id="VTZN01000001">
    <property type="protein sequence ID" value="KAA1252128.1"/>
    <property type="molecule type" value="Genomic_DNA"/>
</dbReference>
<dbReference type="RefSeq" id="WP_149651949.1">
    <property type="nucleotide sequence ID" value="NZ_VTZN01000001.1"/>
</dbReference>
<protein>
    <submittedName>
        <fullName evidence="2">PE family protein</fullName>
    </submittedName>
</protein>
<evidence type="ECO:0000256" key="1">
    <source>
        <dbReference type="SAM" id="MobiDB-lite"/>
    </source>
</evidence>
<proteinExistence type="predicted"/>
<sequence>MSNVLVAPEMLVAAANAVGIGVAISTADAEAANTSPTRQPFDLVNASTQTLLDRPLIATGNNGAPGTGENGGLTPRTRPSASRKSSRSLTEDSTLRTDDADYLLTAANLLDQRTNPALDVTGDGRRARQLVQAGGQYRNTLAAQVLDITAFDEGRLPEIDDADMAAAIADAHAHRNIIE</sequence>
<reference evidence="2 3" key="1">
    <citation type="submission" date="2019-09" db="EMBL/GenBank/DDBJ databases">
        <title>Report of infection by Mycobacterium simiae a patient suffering from pulmonary tuberculosis.</title>
        <authorList>
            <person name="Mohanty P.S."/>
            <person name="Bansal A.K."/>
            <person name="Singh H."/>
            <person name="Sharma S."/>
            <person name="Patil S.A."/>
            <person name="Upadhaya P."/>
            <person name="Singh P.K."/>
            <person name="Kumar D."/>
            <person name="Kumar S."/>
            <person name="Singh R.K."/>
            <person name="Chaudhary B."/>
        </authorList>
    </citation>
    <scope>NUCLEOTIDE SEQUENCE [LARGE SCALE GENOMIC DNA]</scope>
    <source>
        <strain evidence="2 3">JAL-560-SIM</strain>
    </source>
</reference>
<comment type="caution">
    <text evidence="2">The sequence shown here is derived from an EMBL/GenBank/DDBJ whole genome shotgun (WGS) entry which is preliminary data.</text>
</comment>
<feature type="region of interest" description="Disordered" evidence="1">
    <location>
        <begin position="54"/>
        <end position="94"/>
    </location>
</feature>
<accession>A0A5B1BTE1</accession>
<name>A0A5B1BTE1_MYCSI</name>
<dbReference type="OrthoDB" id="9806903at2"/>
<dbReference type="AlphaFoldDB" id="A0A5B1BTE1"/>
<dbReference type="Proteomes" id="UP000324701">
    <property type="component" value="Unassembled WGS sequence"/>
</dbReference>
<organism evidence="2 3">
    <name type="scientific">Mycobacterium simiae</name>
    <name type="common">Mycobacterium habana</name>
    <dbReference type="NCBI Taxonomy" id="1784"/>
    <lineage>
        <taxon>Bacteria</taxon>
        <taxon>Bacillati</taxon>
        <taxon>Actinomycetota</taxon>
        <taxon>Actinomycetes</taxon>
        <taxon>Mycobacteriales</taxon>
        <taxon>Mycobacteriaceae</taxon>
        <taxon>Mycobacterium</taxon>
        <taxon>Mycobacterium simiae complex</taxon>
    </lineage>
</organism>
<evidence type="ECO:0000313" key="2">
    <source>
        <dbReference type="EMBL" id="KAA1252128.1"/>
    </source>
</evidence>